<dbReference type="InterPro" id="IPR050400">
    <property type="entry name" value="Bact_Cytoskel_RodZ"/>
</dbReference>
<evidence type="ECO:0000313" key="2">
    <source>
        <dbReference type="EMBL" id="CAB4338116.1"/>
    </source>
</evidence>
<dbReference type="EMBL" id="CAFBOC010000002">
    <property type="protein sequence ID" value="CAB4969530.1"/>
    <property type="molecule type" value="Genomic_DNA"/>
</dbReference>
<dbReference type="EMBL" id="CAEZZW010000001">
    <property type="protein sequence ID" value="CAB4773032.1"/>
    <property type="molecule type" value="Genomic_DNA"/>
</dbReference>
<dbReference type="EMBL" id="CAEZXO010000005">
    <property type="protein sequence ID" value="CAB4695820.1"/>
    <property type="molecule type" value="Genomic_DNA"/>
</dbReference>
<evidence type="ECO:0000259" key="1">
    <source>
        <dbReference type="PROSITE" id="PS50943"/>
    </source>
</evidence>
<dbReference type="Gene3D" id="1.10.260.40">
    <property type="entry name" value="lambda repressor-like DNA-binding domains"/>
    <property type="match status" value="1"/>
</dbReference>
<dbReference type="InterPro" id="IPR025194">
    <property type="entry name" value="RodZ-like_C"/>
</dbReference>
<feature type="domain" description="HTH cro/C1-type" evidence="1">
    <location>
        <begin position="7"/>
        <end position="67"/>
    </location>
</feature>
<protein>
    <submittedName>
        <fullName evidence="7">Unannotated protein</fullName>
    </submittedName>
</protein>
<evidence type="ECO:0000313" key="4">
    <source>
        <dbReference type="EMBL" id="CAB4720784.1"/>
    </source>
</evidence>
<dbReference type="GO" id="GO:0003677">
    <property type="term" value="F:DNA binding"/>
    <property type="evidence" value="ECO:0007669"/>
    <property type="project" value="InterPro"/>
</dbReference>
<dbReference type="SMART" id="SM00530">
    <property type="entry name" value="HTH_XRE"/>
    <property type="match status" value="1"/>
</dbReference>
<evidence type="ECO:0000313" key="8">
    <source>
        <dbReference type="EMBL" id="CAB4944830.1"/>
    </source>
</evidence>
<sequence>MSLGSSLTQARKAAGMSVDDLAERTSIRASVLREFENDDFSKSGGETYARGHIRNLAHALGVDAATFLEMYDAEHSASKRPMYELLVENNVTIRRSEKNRMSIKSMGIISASVVAVAVIGQVAYSNLQSSPKSVVAAPAQSPKPVASAGAPATPVSVAALEISVSAARGSSWVFATDAAGAVLFTGSLAQGQSKTISSPDKVNLRLGNAGAVDISVNGKAVGSLGAVGQVVDRTFEANSSK</sequence>
<name>A0A6J7CNV2_9ZZZZ</name>
<dbReference type="PANTHER" id="PTHR34475:SF1">
    <property type="entry name" value="CYTOSKELETON PROTEIN RODZ"/>
    <property type="match status" value="1"/>
</dbReference>
<dbReference type="PANTHER" id="PTHR34475">
    <property type="match status" value="1"/>
</dbReference>
<dbReference type="EMBL" id="CAFABH010000002">
    <property type="protein sequence ID" value="CAB4820555.1"/>
    <property type="molecule type" value="Genomic_DNA"/>
</dbReference>
<dbReference type="Pfam" id="PF13413">
    <property type="entry name" value="HTH_25"/>
    <property type="match status" value="1"/>
</dbReference>
<dbReference type="PROSITE" id="PS50943">
    <property type="entry name" value="HTH_CROC1"/>
    <property type="match status" value="1"/>
</dbReference>
<dbReference type="EMBL" id="CAFBNH010000004">
    <property type="protein sequence ID" value="CAB4944830.1"/>
    <property type="molecule type" value="Genomic_DNA"/>
</dbReference>
<dbReference type="SUPFAM" id="SSF47413">
    <property type="entry name" value="lambda repressor-like DNA-binding domains"/>
    <property type="match status" value="1"/>
</dbReference>
<evidence type="ECO:0000313" key="9">
    <source>
        <dbReference type="EMBL" id="CAB4969530.1"/>
    </source>
</evidence>
<evidence type="ECO:0000313" key="5">
    <source>
        <dbReference type="EMBL" id="CAB4773032.1"/>
    </source>
</evidence>
<dbReference type="EMBL" id="CAEZYM010000003">
    <property type="protein sequence ID" value="CAB4720784.1"/>
    <property type="molecule type" value="Genomic_DNA"/>
</dbReference>
<dbReference type="EMBL" id="CAFBQX010000001">
    <property type="protein sequence ID" value="CAB5069781.1"/>
    <property type="molecule type" value="Genomic_DNA"/>
</dbReference>
<proteinExistence type="predicted"/>
<dbReference type="InterPro" id="IPR001387">
    <property type="entry name" value="Cro/C1-type_HTH"/>
</dbReference>
<evidence type="ECO:0000313" key="7">
    <source>
        <dbReference type="EMBL" id="CAB4858644.1"/>
    </source>
</evidence>
<gene>
    <name evidence="3" type="ORF">UFOPK2510_00990</name>
    <name evidence="4" type="ORF">UFOPK2718_00465</name>
    <name evidence="5" type="ORF">UFOPK2936_00321</name>
    <name evidence="6" type="ORF">UFOPK3174_00198</name>
    <name evidence="7" type="ORF">UFOPK3328_00339</name>
    <name evidence="8" type="ORF">UFOPK3779_00804</name>
    <name evidence="9" type="ORF">UFOPK3913_00262</name>
    <name evidence="2" type="ORF">UFOPK4107_00765</name>
    <name evidence="10" type="ORF">UFOPK4403_00108</name>
</gene>
<dbReference type="AlphaFoldDB" id="A0A6J7CNV2"/>
<evidence type="ECO:0000313" key="6">
    <source>
        <dbReference type="EMBL" id="CAB4820555.1"/>
    </source>
</evidence>
<reference evidence="7" key="1">
    <citation type="submission" date="2020-05" db="EMBL/GenBank/DDBJ databases">
        <authorList>
            <person name="Chiriac C."/>
            <person name="Salcher M."/>
            <person name="Ghai R."/>
            <person name="Kavagutti S V."/>
        </authorList>
    </citation>
    <scope>NUCLEOTIDE SEQUENCE</scope>
</reference>
<organism evidence="7">
    <name type="scientific">freshwater metagenome</name>
    <dbReference type="NCBI Taxonomy" id="449393"/>
    <lineage>
        <taxon>unclassified sequences</taxon>
        <taxon>metagenomes</taxon>
        <taxon>ecological metagenomes</taxon>
    </lineage>
</organism>
<dbReference type="EMBL" id="CAESAE010000004">
    <property type="protein sequence ID" value="CAB4338116.1"/>
    <property type="molecule type" value="Genomic_DNA"/>
</dbReference>
<dbReference type="CDD" id="cd00093">
    <property type="entry name" value="HTH_XRE"/>
    <property type="match status" value="1"/>
</dbReference>
<evidence type="ECO:0000313" key="10">
    <source>
        <dbReference type="EMBL" id="CAB5069781.1"/>
    </source>
</evidence>
<dbReference type="InterPro" id="IPR010982">
    <property type="entry name" value="Lambda_DNA-bd_dom_sf"/>
</dbReference>
<accession>A0A6J7CNV2</accession>
<dbReference type="EMBL" id="CAFBLD010000002">
    <property type="protein sequence ID" value="CAB4858644.1"/>
    <property type="molecule type" value="Genomic_DNA"/>
</dbReference>
<dbReference type="Pfam" id="PF13464">
    <property type="entry name" value="RodZ_C"/>
    <property type="match status" value="1"/>
</dbReference>
<evidence type="ECO:0000313" key="3">
    <source>
        <dbReference type="EMBL" id="CAB4695820.1"/>
    </source>
</evidence>